<dbReference type="InterPro" id="IPR010540">
    <property type="entry name" value="CmpB_TMEM229"/>
</dbReference>
<dbReference type="AlphaFoldDB" id="A0A173XJU2"/>
<sequence length="295" mass="33178">MICGMTYFQICLYFLIYSFGGWVVEVIFHAVALGKVINRGFLNGPVCPVYGFGVLSVFALLNTIQGSGRQMSDGMIFVFGIVLATAVELVAGWLLDVCFHARWWDYSDKPFNFHGYICLEFSLIWGLAIVMVVKVFQKYVEAHALHTPATWEWIVIAVLYAVYLTDFIVTVAVIQGLNKKLTRLDKVRSDLRIVSDKLSDTLATTTIGTAQKVGEGKVQATLAVAELRDATAAQREKSIEMLRIKRAELQAQFEELSSSITNHTIVGQGRIIKAFPKMQHRDYSELIQELKKRLK</sequence>
<evidence type="ECO:0000256" key="2">
    <source>
        <dbReference type="SAM" id="Phobius"/>
    </source>
</evidence>
<accession>A0A173XJU2</accession>
<keyword evidence="2" id="KW-0812">Transmembrane</keyword>
<name>A0A173XJU2_9FIRM</name>
<evidence type="ECO:0000313" key="3">
    <source>
        <dbReference type="EMBL" id="CUN51296.1"/>
    </source>
</evidence>
<dbReference type="RefSeq" id="WP_055052649.1">
    <property type="nucleotide sequence ID" value="NZ_CYZA01000002.1"/>
</dbReference>
<gene>
    <name evidence="3" type="ORF">ERS852395_00547</name>
</gene>
<dbReference type="Proteomes" id="UP000095447">
    <property type="component" value="Unassembled WGS sequence"/>
</dbReference>
<dbReference type="EMBL" id="CYZA01000002">
    <property type="protein sequence ID" value="CUN51296.1"/>
    <property type="molecule type" value="Genomic_DNA"/>
</dbReference>
<feature type="transmembrane region" description="Helical" evidence="2">
    <location>
        <begin position="6"/>
        <end position="28"/>
    </location>
</feature>
<evidence type="ECO:0000256" key="1">
    <source>
        <dbReference type="SAM" id="Coils"/>
    </source>
</evidence>
<proteinExistence type="predicted"/>
<keyword evidence="2" id="KW-0472">Membrane</keyword>
<dbReference type="STRING" id="657314.CK5_13950"/>
<protein>
    <submittedName>
        <fullName evidence="3">Predicted membrane protein</fullName>
    </submittedName>
</protein>
<organism evidence="3 4">
    <name type="scientific">Blautia obeum</name>
    <dbReference type="NCBI Taxonomy" id="40520"/>
    <lineage>
        <taxon>Bacteria</taxon>
        <taxon>Bacillati</taxon>
        <taxon>Bacillota</taxon>
        <taxon>Clostridia</taxon>
        <taxon>Lachnospirales</taxon>
        <taxon>Lachnospiraceae</taxon>
        <taxon>Blautia</taxon>
    </lineage>
</organism>
<evidence type="ECO:0000313" key="4">
    <source>
        <dbReference type="Proteomes" id="UP000095447"/>
    </source>
</evidence>
<dbReference type="Pfam" id="PF06541">
    <property type="entry name" value="ABC_trans_CmpB"/>
    <property type="match status" value="1"/>
</dbReference>
<reference evidence="3 4" key="1">
    <citation type="submission" date="2015-09" db="EMBL/GenBank/DDBJ databases">
        <authorList>
            <consortium name="Pathogen Informatics"/>
        </authorList>
    </citation>
    <scope>NUCLEOTIDE SEQUENCE [LARGE SCALE GENOMIC DNA]</scope>
    <source>
        <strain evidence="3 4">2789STDY5608838</strain>
    </source>
</reference>
<feature type="transmembrane region" description="Helical" evidence="2">
    <location>
        <begin position="153"/>
        <end position="174"/>
    </location>
</feature>
<feature type="transmembrane region" description="Helical" evidence="2">
    <location>
        <begin position="111"/>
        <end position="133"/>
    </location>
</feature>
<keyword evidence="1" id="KW-0175">Coiled coil</keyword>
<feature type="transmembrane region" description="Helical" evidence="2">
    <location>
        <begin position="76"/>
        <end position="99"/>
    </location>
</feature>
<feature type="transmembrane region" description="Helical" evidence="2">
    <location>
        <begin position="40"/>
        <end position="64"/>
    </location>
</feature>
<keyword evidence="2" id="KW-1133">Transmembrane helix</keyword>
<feature type="coiled-coil region" evidence="1">
    <location>
        <begin position="232"/>
        <end position="259"/>
    </location>
</feature>